<dbReference type="PANTHER" id="PTHR36845">
    <property type="entry name" value="HYDROLASE, PUTATIVE (AFU_ORTHOLOGUE AFUA_7G05090)-RELATED"/>
    <property type="match status" value="1"/>
</dbReference>
<proteinExistence type="inferred from homology"/>
<comment type="caution">
    <text evidence="6">The sequence shown here is derived from an EMBL/GenBank/DDBJ whole genome shotgun (WGS) entry which is preliminary data.</text>
</comment>
<dbReference type="InterPro" id="IPR008928">
    <property type="entry name" value="6-hairpin_glycosidase_sf"/>
</dbReference>
<dbReference type="InterPro" id="IPR012341">
    <property type="entry name" value="6hp_glycosidase-like_sf"/>
</dbReference>
<dbReference type="CDD" id="cd12148">
    <property type="entry name" value="fungal_TF_MHR"/>
    <property type="match status" value="1"/>
</dbReference>
<organism evidence="6 7">
    <name type="scientific">Pochonia chlamydosporia 170</name>
    <dbReference type="NCBI Taxonomy" id="1380566"/>
    <lineage>
        <taxon>Eukaryota</taxon>
        <taxon>Fungi</taxon>
        <taxon>Dikarya</taxon>
        <taxon>Ascomycota</taxon>
        <taxon>Pezizomycotina</taxon>
        <taxon>Sordariomycetes</taxon>
        <taxon>Hypocreomycetidae</taxon>
        <taxon>Hypocreales</taxon>
        <taxon>Clavicipitaceae</taxon>
        <taxon>Pochonia</taxon>
    </lineage>
</organism>
<accession>A0A179EYM6</accession>
<dbReference type="Proteomes" id="UP000078397">
    <property type="component" value="Unassembled WGS sequence"/>
</dbReference>
<dbReference type="GeneID" id="28853761"/>
<dbReference type="AlphaFoldDB" id="A0A179EYM6"/>
<evidence type="ECO:0000259" key="5">
    <source>
        <dbReference type="Pfam" id="PF04082"/>
    </source>
</evidence>
<dbReference type="SUPFAM" id="SSF48208">
    <property type="entry name" value="Six-hairpin glycosidases"/>
    <property type="match status" value="1"/>
</dbReference>
<feature type="compositionally biased region" description="Low complexity" evidence="4">
    <location>
        <begin position="473"/>
        <end position="483"/>
    </location>
</feature>
<sequence length="1213" mass="134808">MGSHDSLNGTEYGNPEVPGAVSLQKGSLDRLSELYSENIIAKVLRTSFDQLAANCPPSQYPETVPQSGPSQGRYESRDVDFWTCGFFPGSIYSLLERSIAHPRTLRTNVSVPVLRETLEQVGRLWSEPIHSQALRTDTHDLGFVILPHMRPRWELLHDLRALDTIITAAESLYQRYDPHLKAIRSWDTFDWHEGINITDMQENFLVIIDSMCNMDLLFYAAAHSGKKHLAEAAVAHSRTLLKSHIRVEAASRPGYPGKLYSTPHLVNFSPRTGTIKEVRTAQGYSNTSTWTRGQAWGILGYAQTYHWTGDADFLDTACGLVEYFLLRLENALDYVEVFRGDQGQRVGRWVPLWDFDAPIDDVESPLRDTSAGVIAANGMLILSQDLSRLGRHELSARYLEAACNIVQDTLDLALAQEKARLTLTAGGTLKVEDVEPGKRFDSILKHATVCFNGASFGKSKANVVERALFGSGNDDAASSSSVVQGNQAPASHSHIPTDSSTAALSLLAQELQKLNSNILGLTPALSPSVGPDSGVVHCPNSPKNNYRAHKGKRQRLNIEQSPSIGSETVSHADDEDADLSTDLLTGRKLEALLDAYFENVHPWVPHIHRATFRREVLQGDGIADHSLMLQAVIVGALRFVDPATHQFSPNSVKRLIEQSRQKVLMASMNDISVEKLQALTVLAFIHIGDGEPQKAWPIVASLTRTVDFLQLSVEEAERYPQAFLRPKPLSPPSTWVEEEERRRVFWNIFILDRPSPTLRLTSPRWNIGLTADNVSRRLPINGSHWNDEIPAVAPFFGMWDKSAAKIGNSVAFLPVHYPSPGSTSETSGPQYDVASHGNQTSRPQAASMDVSTIGAFAYYVESLESLCRINIYFLQQKIEFSNRLEVSNWLTRFKELDLRLVHWKMFLPAKWQDPNVPRDLATTALDPNMTLAHITHNTSMILLHQRIAYPEPSLKSIKLPNFHSAETCQSAAIETTLSAVKYLELAPPYMPLSPHFSFCVYISARLLLVHCRYYGFELDPQFWTLVDCLRDISRRWEGRQKHESTTCLSSQFAEHLQYLYHLNEGEPDFSIGVVGPIDDRCLQATERERASAGASSSVRIHQFPDSQLHTAQTGDYTAGKLHSSSAPGIDKIHPLGDGMATWATHSNVTAARTSESGKPQDELANIISSLTDQHFMGMDRVIAFDDFNLELSGMPTGKGRTPDSLQGQTSGGN</sequence>
<evidence type="ECO:0000256" key="1">
    <source>
        <dbReference type="ARBA" id="ARBA00022801"/>
    </source>
</evidence>
<dbReference type="GO" id="GO:0052757">
    <property type="term" value="F:chondroitin hydrolase activity"/>
    <property type="evidence" value="ECO:0007669"/>
    <property type="project" value="TreeGrafter"/>
</dbReference>
<dbReference type="GO" id="GO:0000272">
    <property type="term" value="P:polysaccharide catabolic process"/>
    <property type="evidence" value="ECO:0007669"/>
    <property type="project" value="TreeGrafter"/>
</dbReference>
<feature type="region of interest" description="Disordered" evidence="4">
    <location>
        <begin position="540"/>
        <end position="575"/>
    </location>
</feature>
<name>A0A179EYM6_METCM</name>
<feature type="compositionally biased region" description="Basic residues" evidence="4">
    <location>
        <begin position="546"/>
        <end position="555"/>
    </location>
</feature>
<feature type="region of interest" description="Disordered" evidence="4">
    <location>
        <begin position="1193"/>
        <end position="1213"/>
    </location>
</feature>
<feature type="compositionally biased region" description="Polar residues" evidence="4">
    <location>
        <begin position="484"/>
        <end position="497"/>
    </location>
</feature>
<evidence type="ECO:0000256" key="3">
    <source>
        <dbReference type="ARBA" id="ARBA00038358"/>
    </source>
</evidence>
<feature type="compositionally biased region" description="Polar residues" evidence="4">
    <location>
        <begin position="557"/>
        <end position="569"/>
    </location>
</feature>
<comment type="similarity">
    <text evidence="3">Belongs to the glycosyl hydrolase 88 family.</text>
</comment>
<dbReference type="InterPro" id="IPR007219">
    <property type="entry name" value="XnlR_reg_dom"/>
</dbReference>
<evidence type="ECO:0000256" key="4">
    <source>
        <dbReference type="SAM" id="MobiDB-lite"/>
    </source>
</evidence>
<keyword evidence="7" id="KW-1185">Reference proteome</keyword>
<evidence type="ECO:0000313" key="7">
    <source>
        <dbReference type="Proteomes" id="UP000078397"/>
    </source>
</evidence>
<gene>
    <name evidence="6" type="ORF">VFPPC_11644</name>
</gene>
<dbReference type="GO" id="GO:0003677">
    <property type="term" value="F:DNA binding"/>
    <property type="evidence" value="ECO:0007669"/>
    <property type="project" value="InterPro"/>
</dbReference>
<feature type="domain" description="Xylanolytic transcriptional activator regulatory" evidence="5">
    <location>
        <begin position="593"/>
        <end position="753"/>
    </location>
</feature>
<keyword evidence="1 6" id="KW-0378">Hydrolase</keyword>
<reference evidence="6 7" key="1">
    <citation type="journal article" date="2016" name="PLoS Pathog.">
        <title>Biosynthesis of antibiotic leucinostatins in bio-control fungus Purpureocillium lilacinum and their inhibition on phytophthora revealed by genome mining.</title>
        <authorList>
            <person name="Wang G."/>
            <person name="Liu Z."/>
            <person name="Lin R."/>
            <person name="Li E."/>
            <person name="Mao Z."/>
            <person name="Ling J."/>
            <person name="Yang Y."/>
            <person name="Yin W.B."/>
            <person name="Xie B."/>
        </authorList>
    </citation>
    <scope>NUCLEOTIDE SEQUENCE [LARGE SCALE GENOMIC DNA]</scope>
    <source>
        <strain evidence="6">170</strain>
    </source>
</reference>
<dbReference type="RefSeq" id="XP_022283944.1">
    <property type="nucleotide sequence ID" value="XM_022428770.1"/>
</dbReference>
<evidence type="ECO:0000256" key="2">
    <source>
        <dbReference type="ARBA" id="ARBA00023242"/>
    </source>
</evidence>
<dbReference type="Pfam" id="PF04082">
    <property type="entry name" value="Fungal_trans"/>
    <property type="match status" value="1"/>
</dbReference>
<protein>
    <submittedName>
        <fullName evidence="6">Unsaturated glucuronyl hydrolase</fullName>
    </submittedName>
</protein>
<dbReference type="Gene3D" id="1.50.10.10">
    <property type="match status" value="1"/>
</dbReference>
<feature type="region of interest" description="Disordered" evidence="4">
    <location>
        <begin position="473"/>
        <end position="497"/>
    </location>
</feature>
<dbReference type="GO" id="GO:0006351">
    <property type="term" value="P:DNA-templated transcription"/>
    <property type="evidence" value="ECO:0007669"/>
    <property type="project" value="InterPro"/>
</dbReference>
<dbReference type="KEGG" id="pchm:VFPPC_11644"/>
<feature type="region of interest" description="Disordered" evidence="4">
    <location>
        <begin position="821"/>
        <end position="844"/>
    </location>
</feature>
<keyword evidence="2" id="KW-0539">Nucleus</keyword>
<dbReference type="GO" id="GO:0008270">
    <property type="term" value="F:zinc ion binding"/>
    <property type="evidence" value="ECO:0007669"/>
    <property type="project" value="InterPro"/>
</dbReference>
<dbReference type="PANTHER" id="PTHR36845:SF1">
    <property type="entry name" value="HYDROLASE, PUTATIVE (AFU_ORTHOLOGUE AFUA_7G05090)-RELATED"/>
    <property type="match status" value="1"/>
</dbReference>
<dbReference type="OrthoDB" id="2317065at2759"/>
<dbReference type="EMBL" id="LSBJ02000027">
    <property type="protein sequence ID" value="OAQ58305.2"/>
    <property type="molecule type" value="Genomic_DNA"/>
</dbReference>
<evidence type="ECO:0000313" key="6">
    <source>
        <dbReference type="EMBL" id="OAQ58305.2"/>
    </source>
</evidence>
<feature type="compositionally biased region" description="Polar residues" evidence="4">
    <location>
        <begin position="1203"/>
        <end position="1213"/>
    </location>
</feature>
<dbReference type="InterPro" id="IPR052369">
    <property type="entry name" value="UG_Glycosaminoglycan_Hydrolase"/>
</dbReference>